<name>A0A4Y2GK61_ARAVE</name>
<dbReference type="AlphaFoldDB" id="A0A4Y2GK61"/>
<keyword evidence="1" id="KW-0472">Membrane</keyword>
<evidence type="ECO:0000313" key="2">
    <source>
        <dbReference type="EMBL" id="GBM54232.1"/>
    </source>
</evidence>
<evidence type="ECO:0000313" key="3">
    <source>
        <dbReference type="Proteomes" id="UP000499080"/>
    </source>
</evidence>
<proteinExistence type="predicted"/>
<accession>A0A4Y2GK61</accession>
<keyword evidence="3" id="KW-1185">Reference proteome</keyword>
<sequence>MAVKHELVEGDYGFYPLAALLNFYSALFKNWLTDVHFKN</sequence>
<reference evidence="2 3" key="1">
    <citation type="journal article" date="2019" name="Sci. Rep.">
        <title>Orb-weaving spider Araneus ventricosus genome elucidates the spidroin gene catalogue.</title>
        <authorList>
            <person name="Kono N."/>
            <person name="Nakamura H."/>
            <person name="Ohtoshi R."/>
            <person name="Moran D.A.P."/>
            <person name="Shinohara A."/>
            <person name="Yoshida Y."/>
            <person name="Fujiwara M."/>
            <person name="Mori M."/>
            <person name="Tomita M."/>
            <person name="Arakawa K."/>
        </authorList>
    </citation>
    <scope>NUCLEOTIDE SEQUENCE [LARGE SCALE GENOMIC DNA]</scope>
</reference>
<protein>
    <submittedName>
        <fullName evidence="2">Uncharacterized protein</fullName>
    </submittedName>
</protein>
<evidence type="ECO:0000256" key="1">
    <source>
        <dbReference type="SAM" id="Phobius"/>
    </source>
</evidence>
<dbReference type="EMBL" id="BGPR01099902">
    <property type="protein sequence ID" value="GBM54232.1"/>
    <property type="molecule type" value="Genomic_DNA"/>
</dbReference>
<comment type="caution">
    <text evidence="2">The sequence shown here is derived from an EMBL/GenBank/DDBJ whole genome shotgun (WGS) entry which is preliminary data.</text>
</comment>
<dbReference type="Proteomes" id="UP000499080">
    <property type="component" value="Unassembled WGS sequence"/>
</dbReference>
<keyword evidence="1" id="KW-1133">Transmembrane helix</keyword>
<organism evidence="2 3">
    <name type="scientific">Araneus ventricosus</name>
    <name type="common">Orbweaver spider</name>
    <name type="synonym">Epeira ventricosa</name>
    <dbReference type="NCBI Taxonomy" id="182803"/>
    <lineage>
        <taxon>Eukaryota</taxon>
        <taxon>Metazoa</taxon>
        <taxon>Ecdysozoa</taxon>
        <taxon>Arthropoda</taxon>
        <taxon>Chelicerata</taxon>
        <taxon>Arachnida</taxon>
        <taxon>Araneae</taxon>
        <taxon>Araneomorphae</taxon>
        <taxon>Entelegynae</taxon>
        <taxon>Araneoidea</taxon>
        <taxon>Araneidae</taxon>
        <taxon>Araneus</taxon>
    </lineage>
</organism>
<feature type="non-terminal residue" evidence="2">
    <location>
        <position position="39"/>
    </location>
</feature>
<feature type="transmembrane region" description="Helical" evidence="1">
    <location>
        <begin position="12"/>
        <end position="32"/>
    </location>
</feature>
<keyword evidence="1" id="KW-0812">Transmembrane</keyword>
<gene>
    <name evidence="2" type="ORF">AVEN_42266_1</name>
</gene>